<evidence type="ECO:0000259" key="15">
    <source>
        <dbReference type="Pfam" id="PF14681"/>
    </source>
</evidence>
<dbReference type="NCBIfam" id="NF001097">
    <property type="entry name" value="PRK00129.1"/>
    <property type="match status" value="1"/>
</dbReference>
<evidence type="ECO:0000313" key="17">
    <source>
        <dbReference type="Proteomes" id="UP000295334"/>
    </source>
</evidence>
<evidence type="ECO:0000256" key="14">
    <source>
        <dbReference type="ARBA" id="ARBA00079807"/>
    </source>
</evidence>
<proteinExistence type="inferred from homology"/>
<dbReference type="Pfam" id="PF14681">
    <property type="entry name" value="UPRTase"/>
    <property type="match status" value="1"/>
</dbReference>
<evidence type="ECO:0000256" key="6">
    <source>
        <dbReference type="ARBA" id="ARBA00022676"/>
    </source>
</evidence>
<dbReference type="AlphaFoldDB" id="A0A4R1B8G9"/>
<dbReference type="EC" id="2.4.2.9" evidence="4"/>
<dbReference type="Gene3D" id="3.40.50.2020">
    <property type="match status" value="1"/>
</dbReference>
<evidence type="ECO:0000256" key="9">
    <source>
        <dbReference type="ARBA" id="ARBA00023134"/>
    </source>
</evidence>
<feature type="domain" description="Phosphoribosyltransferase" evidence="15">
    <location>
        <begin position="8"/>
        <end position="211"/>
    </location>
</feature>
<keyword evidence="6 16" id="KW-0328">Glycosyltransferase</keyword>
<keyword evidence="8" id="KW-0547">Nucleotide-binding</keyword>
<comment type="similarity">
    <text evidence="3">Belongs to the UPRTase family.</text>
</comment>
<comment type="pathway">
    <text evidence="2">Pyrimidine metabolism; UMP biosynthesis via salvage pathway; UMP from uracil: step 1/1.</text>
</comment>
<comment type="catalytic activity">
    <reaction evidence="11">
        <text>UMP + diphosphate = 5-phospho-alpha-D-ribose 1-diphosphate + uracil</text>
        <dbReference type="Rhea" id="RHEA:13017"/>
        <dbReference type="ChEBI" id="CHEBI:17568"/>
        <dbReference type="ChEBI" id="CHEBI:33019"/>
        <dbReference type="ChEBI" id="CHEBI:57865"/>
        <dbReference type="ChEBI" id="CHEBI:58017"/>
        <dbReference type="EC" id="2.4.2.9"/>
    </reaction>
</comment>
<comment type="caution">
    <text evidence="16">The sequence shown here is derived from an EMBL/GenBank/DDBJ whole genome shotgun (WGS) entry which is preliminary data.</text>
</comment>
<evidence type="ECO:0000256" key="10">
    <source>
        <dbReference type="ARBA" id="ARBA00031082"/>
    </source>
</evidence>
<sequence length="216" mass="23904">MVINLSQEHSLVSNWVAELRDTEIQKDRMRFRRNLERIGEIAAYEISKILPTRDIEVTTSLGTASATVLSEQPVLTTILRAGLPLHQGLLNYFDKADCAFVSAYRKHNTDGTFEIALEYYSSPDIENRILILSDPMLATGASLVKTVQYLREEGEPKNIHIVAAIACSVGIEHVQRHIPEAVIWCGTIDDELTAKGYIVPGLGDAGDLAFGPKIQN</sequence>
<evidence type="ECO:0000256" key="3">
    <source>
        <dbReference type="ARBA" id="ARBA00009516"/>
    </source>
</evidence>
<gene>
    <name evidence="16" type="ORF">EPD60_13130</name>
</gene>
<reference evidence="16 17" key="1">
    <citation type="submission" date="2019-03" db="EMBL/GenBank/DDBJ databases">
        <authorList>
            <person name="Kim M.K.M."/>
        </authorList>
    </citation>
    <scope>NUCLEOTIDE SEQUENCE [LARGE SCALE GENOMIC DNA]</scope>
    <source>
        <strain evidence="16 17">17J68-12</strain>
    </source>
</reference>
<keyword evidence="5" id="KW-0021">Allosteric enzyme</keyword>
<comment type="cofactor">
    <cofactor evidence="1">
        <name>Mg(2+)</name>
        <dbReference type="ChEBI" id="CHEBI:18420"/>
    </cofactor>
</comment>
<dbReference type="Proteomes" id="UP000295334">
    <property type="component" value="Unassembled WGS sequence"/>
</dbReference>
<evidence type="ECO:0000256" key="5">
    <source>
        <dbReference type="ARBA" id="ARBA00022533"/>
    </source>
</evidence>
<dbReference type="PANTHER" id="PTHR11608">
    <property type="entry name" value="BIFUNCTIONAL PROTEIN PYRR"/>
    <property type="match status" value="1"/>
</dbReference>
<dbReference type="PANTHER" id="PTHR11608:SF0">
    <property type="entry name" value="BIFUNCTIONAL PROTEIN PYRR"/>
    <property type="match status" value="1"/>
</dbReference>
<dbReference type="RefSeq" id="WP_131449984.1">
    <property type="nucleotide sequence ID" value="NZ_SJZI01000046.1"/>
</dbReference>
<dbReference type="InterPro" id="IPR000836">
    <property type="entry name" value="PRTase_dom"/>
</dbReference>
<dbReference type="SUPFAM" id="SSF53271">
    <property type="entry name" value="PRTase-like"/>
    <property type="match status" value="1"/>
</dbReference>
<dbReference type="InterPro" id="IPR050137">
    <property type="entry name" value="PyrR_bifunctional"/>
</dbReference>
<dbReference type="FunFam" id="3.40.50.2020:FF:000023">
    <property type="entry name" value="Probable uracil phosphoribosyltransferase"/>
    <property type="match status" value="1"/>
</dbReference>
<keyword evidence="17" id="KW-1185">Reference proteome</keyword>
<evidence type="ECO:0000256" key="12">
    <source>
        <dbReference type="ARBA" id="ARBA00056901"/>
    </source>
</evidence>
<evidence type="ECO:0000256" key="8">
    <source>
        <dbReference type="ARBA" id="ARBA00022741"/>
    </source>
</evidence>
<keyword evidence="9" id="KW-0342">GTP-binding</keyword>
<evidence type="ECO:0000256" key="1">
    <source>
        <dbReference type="ARBA" id="ARBA00001946"/>
    </source>
</evidence>
<evidence type="ECO:0000313" key="16">
    <source>
        <dbReference type="EMBL" id="TCJ13328.1"/>
    </source>
</evidence>
<evidence type="ECO:0000256" key="4">
    <source>
        <dbReference type="ARBA" id="ARBA00011894"/>
    </source>
</evidence>
<evidence type="ECO:0000256" key="2">
    <source>
        <dbReference type="ARBA" id="ARBA00005180"/>
    </source>
</evidence>
<dbReference type="OrthoDB" id="9781675at2"/>
<dbReference type="EMBL" id="SJZI01000046">
    <property type="protein sequence ID" value="TCJ13328.1"/>
    <property type="molecule type" value="Genomic_DNA"/>
</dbReference>
<dbReference type="GO" id="GO:0004845">
    <property type="term" value="F:uracil phosphoribosyltransferase activity"/>
    <property type="evidence" value="ECO:0007669"/>
    <property type="project" value="UniProtKB-EC"/>
</dbReference>
<evidence type="ECO:0000256" key="13">
    <source>
        <dbReference type="ARBA" id="ARBA00072146"/>
    </source>
</evidence>
<comment type="function">
    <text evidence="12">Catalyzes the conversion of uracil and 5-phospho-alpha-D-ribose 1-diphosphate (PRPP) to UMP and diphosphate.</text>
</comment>
<evidence type="ECO:0000256" key="11">
    <source>
        <dbReference type="ARBA" id="ARBA00052919"/>
    </source>
</evidence>
<dbReference type="InterPro" id="IPR029057">
    <property type="entry name" value="PRTase-like"/>
</dbReference>
<evidence type="ECO:0000256" key="7">
    <source>
        <dbReference type="ARBA" id="ARBA00022679"/>
    </source>
</evidence>
<name>A0A4R1B8G9_9BACT</name>
<accession>A0A4R1B8G9</accession>
<dbReference type="CDD" id="cd06223">
    <property type="entry name" value="PRTases_typeI"/>
    <property type="match status" value="1"/>
</dbReference>
<organism evidence="16 17">
    <name type="scientific">Flaviaesturariibacter flavus</name>
    <dbReference type="NCBI Taxonomy" id="2502780"/>
    <lineage>
        <taxon>Bacteria</taxon>
        <taxon>Pseudomonadati</taxon>
        <taxon>Bacteroidota</taxon>
        <taxon>Chitinophagia</taxon>
        <taxon>Chitinophagales</taxon>
        <taxon>Chitinophagaceae</taxon>
        <taxon>Flaviaestuariibacter</taxon>
    </lineage>
</organism>
<dbReference type="GO" id="GO:0005525">
    <property type="term" value="F:GTP binding"/>
    <property type="evidence" value="ECO:0007669"/>
    <property type="project" value="UniProtKB-KW"/>
</dbReference>
<protein>
    <recommendedName>
        <fullName evidence="13">Uracil phosphoribosyltransferase</fullName>
        <ecNumber evidence="4">2.4.2.9</ecNumber>
    </recommendedName>
    <alternativeName>
        <fullName evidence="10">UMP pyrophosphorylase</fullName>
    </alternativeName>
    <alternativeName>
        <fullName evidence="14">UPRTase</fullName>
    </alternativeName>
</protein>
<keyword evidence="7 16" id="KW-0808">Transferase</keyword>